<keyword evidence="1 2" id="KW-0175">Coiled coil</keyword>
<dbReference type="PROSITE" id="PS50913">
    <property type="entry name" value="GRIP"/>
    <property type="match status" value="1"/>
</dbReference>
<evidence type="ECO:0000313" key="6">
    <source>
        <dbReference type="RefSeq" id="XP_017773070.1"/>
    </source>
</evidence>
<feature type="compositionally biased region" description="Polar residues" evidence="3">
    <location>
        <begin position="39"/>
        <end position="49"/>
    </location>
</feature>
<dbReference type="Gene3D" id="1.10.220.60">
    <property type="entry name" value="GRIP domain"/>
    <property type="match status" value="1"/>
</dbReference>
<dbReference type="GeneID" id="108560141"/>
<dbReference type="InterPro" id="IPR051952">
    <property type="entry name" value="Golgi-autophagy_related"/>
</dbReference>
<feature type="coiled-coil region" evidence="2">
    <location>
        <begin position="159"/>
        <end position="206"/>
    </location>
</feature>
<evidence type="ECO:0000256" key="3">
    <source>
        <dbReference type="SAM" id="MobiDB-lite"/>
    </source>
</evidence>
<dbReference type="Pfam" id="PF01465">
    <property type="entry name" value="GRIP"/>
    <property type="match status" value="1"/>
</dbReference>
<dbReference type="Proteomes" id="UP000695000">
    <property type="component" value="Unplaced"/>
</dbReference>
<feature type="region of interest" description="Disordered" evidence="3">
    <location>
        <begin position="38"/>
        <end position="59"/>
    </location>
</feature>
<feature type="coiled-coil region" evidence="2">
    <location>
        <begin position="63"/>
        <end position="126"/>
    </location>
</feature>
<proteinExistence type="predicted"/>
<evidence type="ECO:0000313" key="5">
    <source>
        <dbReference type="Proteomes" id="UP000695000"/>
    </source>
</evidence>
<reference evidence="6" key="1">
    <citation type="submission" date="2025-08" db="UniProtKB">
        <authorList>
            <consortium name="RefSeq"/>
        </authorList>
    </citation>
    <scope>IDENTIFICATION</scope>
    <source>
        <tissue evidence="6">Whole Larva</tissue>
    </source>
</reference>
<evidence type="ECO:0000259" key="4">
    <source>
        <dbReference type="PROSITE" id="PS50913"/>
    </source>
</evidence>
<feature type="domain" description="GRIP" evidence="4">
    <location>
        <begin position="573"/>
        <end position="622"/>
    </location>
</feature>
<dbReference type="SMART" id="SM00755">
    <property type="entry name" value="Grip"/>
    <property type="match status" value="1"/>
</dbReference>
<organism evidence="5 6">
    <name type="scientific">Nicrophorus vespilloides</name>
    <name type="common">Boreal carrion beetle</name>
    <dbReference type="NCBI Taxonomy" id="110193"/>
    <lineage>
        <taxon>Eukaryota</taxon>
        <taxon>Metazoa</taxon>
        <taxon>Ecdysozoa</taxon>
        <taxon>Arthropoda</taxon>
        <taxon>Hexapoda</taxon>
        <taxon>Insecta</taxon>
        <taxon>Pterygota</taxon>
        <taxon>Neoptera</taxon>
        <taxon>Endopterygota</taxon>
        <taxon>Coleoptera</taxon>
        <taxon>Polyphaga</taxon>
        <taxon>Staphyliniformia</taxon>
        <taxon>Silphidae</taxon>
        <taxon>Nicrophorinae</taxon>
        <taxon>Nicrophorus</taxon>
    </lineage>
</organism>
<dbReference type="RefSeq" id="XP_017773070.1">
    <property type="nucleotide sequence ID" value="XM_017917581.1"/>
</dbReference>
<dbReference type="Gene3D" id="1.10.287.1490">
    <property type="match status" value="1"/>
</dbReference>
<sequence length="644" mass="74796">MFASLKNKIREETGSDLSKLTAKITSSTVQRIDSLRGRGSTTSINSLVSSDGVREDNGEFKSEEDYRRRLNRLEQEFAKKLDEKEKEWRDALCDKDKHVQSLEREKEEAHKQIHNLKDSLKNAEVCKQKMVERQEDKEQIENFQTQELGKVKHLVLLREQELEEKTSSLKEANQQLDKLRSEVNRLRRFEEQLSHSQDDLESLRHSSARDLASLASDLAKREEEKRHLTYLVAVLEQRAACDCNSSGNNDHVNAERKLLEQRLEEAHIHLADIKTSWSDKIASLETQVGRLSRQAAEEGAERRRAVDEKEVLLERVRQLECELECNNLELSNKEAKMKRLTMEVEELSAELKSIRSKTEQEVASLRDQIQNVTTEIKAVRKNLENAESELEKNDDECAKLRISVDSEHQANLSLKQDITRLEKDLMDEKSNSLNVQRTLTRVTAEKNTALLRNAEISQQMELAKQETRRQETEMNDLLNKIGQLEEENKQFKEKETKGIEQELRNTVAVLEEQLSDKNKNIKTLQLRLADMKKTLQQELRTTNHSNFYDIDTNAAILTPSQTTTRHHQFTVRKDDDDVNFTYLKHVIIKFLTSREYEAQHLTRAVATLLKFSPEEEKLLNDTLEWKMSWFGSRPKIAYTSGVKC</sequence>
<dbReference type="PANTHER" id="PTHR23157:SF24">
    <property type="entry name" value="GOLGIN SUBFAMILY A MEMBER 1"/>
    <property type="match status" value="1"/>
</dbReference>
<gene>
    <name evidence="6" type="primary">LOC108560141</name>
</gene>
<dbReference type="InterPro" id="IPR000237">
    <property type="entry name" value="GRIP_dom"/>
</dbReference>
<keyword evidence="5" id="KW-1185">Reference proteome</keyword>
<accession>A0ABM1MES0</accession>
<evidence type="ECO:0000256" key="1">
    <source>
        <dbReference type="ARBA" id="ARBA00023054"/>
    </source>
</evidence>
<dbReference type="PANTHER" id="PTHR23157">
    <property type="entry name" value="GRIP AND COILED-COIL DOMAIN-CONTAINING PROTEIN 1"/>
    <property type="match status" value="1"/>
</dbReference>
<evidence type="ECO:0000256" key="2">
    <source>
        <dbReference type="SAM" id="Coils"/>
    </source>
</evidence>
<name>A0ABM1MES0_NICVS</name>
<protein>
    <submittedName>
        <fullName evidence="6">Golgin subfamily A member 1 isoform X1</fullName>
    </submittedName>
</protein>
<feature type="coiled-coil region" evidence="2">
    <location>
        <begin position="302"/>
        <end position="541"/>
    </location>
</feature>